<evidence type="ECO:0000259" key="5">
    <source>
        <dbReference type="PROSITE" id="PS52004"/>
    </source>
</evidence>
<sequence length="385" mass="41868">MVDVVISSWGMVYSNLSDKAMVEAAFNDLDLVPGLISVEDQSYLPEDESHLLAPHTLKAMLAVERAWAKANLGQQRNFLRGKDKKFRDPRAAVVAGTITGSLGLFDFSIPHIFDHYTSSKIRGNALAAPIAIRFGLGAGDFSLSAASATGGQALWMGANLIKMGVADIVVVVCVELMSPFIKNVLSAMGVLSISGTARPLTFERDGMRPVESAVALVLESEEHAKKRQHTPLARWICGSVKNECYHLLAPEPNTAALREAVIDSLKFLKGDLSKIDWISLHATGTKVWDALEIKLIKELFGKKPPHLSAFKRTFGHGRSTACLIAVAMIAEGLEKNRLPVLPQDIDPNFNLDLSLVHNTKASYAMHWSAGMGGTIAVNLFEPWQT</sequence>
<dbReference type="Proteomes" id="UP000054742">
    <property type="component" value="Unassembled WGS sequence"/>
</dbReference>
<keyword evidence="3 4" id="KW-0808">Transferase</keyword>
<dbReference type="Gene3D" id="3.40.47.10">
    <property type="match status" value="1"/>
</dbReference>
<protein>
    <submittedName>
        <fullName evidence="6">3-oxoacyl-ACP synthase</fullName>
        <ecNumber evidence="6">2.3.1.41</ecNumber>
    </submittedName>
</protein>
<dbReference type="PATRIC" id="fig|29422.6.peg.1363"/>
<reference evidence="6 7" key="1">
    <citation type="submission" date="2015-11" db="EMBL/GenBank/DDBJ databases">
        <title>Genomic analysis of 38 Legionella species identifies large and diverse effector repertoires.</title>
        <authorList>
            <person name="Burstein D."/>
            <person name="Amaro F."/>
            <person name="Zusman T."/>
            <person name="Lifshitz Z."/>
            <person name="Cohen O."/>
            <person name="Gilbert J.A."/>
            <person name="Pupko T."/>
            <person name="Shuman H.A."/>
            <person name="Segal G."/>
        </authorList>
    </citation>
    <scope>NUCLEOTIDE SEQUENCE [LARGE SCALE GENOMIC DNA]</scope>
    <source>
        <strain evidence="6 7">ATCC 43878</strain>
    </source>
</reference>
<evidence type="ECO:0000313" key="7">
    <source>
        <dbReference type="Proteomes" id="UP000054742"/>
    </source>
</evidence>
<dbReference type="AlphaFoldDB" id="A0A0W0SNY4"/>
<gene>
    <name evidence="6" type="primary">fabF_2</name>
    <name evidence="6" type="ORF">Lbru_1287</name>
</gene>
<keyword evidence="7" id="KW-1185">Reference proteome</keyword>
<dbReference type="InterPro" id="IPR000794">
    <property type="entry name" value="Beta-ketoacyl_synthase"/>
</dbReference>
<evidence type="ECO:0000256" key="4">
    <source>
        <dbReference type="RuleBase" id="RU003694"/>
    </source>
</evidence>
<comment type="similarity">
    <text evidence="2 4">Belongs to the thiolase-like superfamily. Beta-ketoacyl-ACP synthases family.</text>
</comment>
<dbReference type="STRING" id="29422.Lbru_1287"/>
<name>A0A0W0SNY4_9GAMM</name>
<dbReference type="InterPro" id="IPR016039">
    <property type="entry name" value="Thiolase-like"/>
</dbReference>
<dbReference type="InterPro" id="IPR014030">
    <property type="entry name" value="Ketoacyl_synth_N"/>
</dbReference>
<dbReference type="InterPro" id="IPR014031">
    <property type="entry name" value="Ketoacyl_synth_C"/>
</dbReference>
<evidence type="ECO:0000256" key="2">
    <source>
        <dbReference type="ARBA" id="ARBA00008467"/>
    </source>
</evidence>
<dbReference type="PANTHER" id="PTHR11712:SF336">
    <property type="entry name" value="3-OXOACYL-[ACYL-CARRIER-PROTEIN] SYNTHASE, MITOCHONDRIAL"/>
    <property type="match status" value="1"/>
</dbReference>
<evidence type="ECO:0000256" key="1">
    <source>
        <dbReference type="ARBA" id="ARBA00005194"/>
    </source>
</evidence>
<organism evidence="6 7">
    <name type="scientific">Legionella brunensis</name>
    <dbReference type="NCBI Taxonomy" id="29422"/>
    <lineage>
        <taxon>Bacteria</taxon>
        <taxon>Pseudomonadati</taxon>
        <taxon>Pseudomonadota</taxon>
        <taxon>Gammaproteobacteria</taxon>
        <taxon>Legionellales</taxon>
        <taxon>Legionellaceae</taxon>
        <taxon>Legionella</taxon>
    </lineage>
</organism>
<dbReference type="InterPro" id="IPR020841">
    <property type="entry name" value="PKS_Beta-ketoAc_synthase_dom"/>
</dbReference>
<dbReference type="PANTHER" id="PTHR11712">
    <property type="entry name" value="POLYKETIDE SYNTHASE-RELATED"/>
    <property type="match status" value="1"/>
</dbReference>
<dbReference type="SUPFAM" id="SSF53901">
    <property type="entry name" value="Thiolase-like"/>
    <property type="match status" value="1"/>
</dbReference>
<proteinExistence type="inferred from homology"/>
<dbReference type="GO" id="GO:0006633">
    <property type="term" value="P:fatty acid biosynthetic process"/>
    <property type="evidence" value="ECO:0007669"/>
    <property type="project" value="TreeGrafter"/>
</dbReference>
<feature type="domain" description="Ketosynthase family 3 (KS3)" evidence="5">
    <location>
        <begin position="1"/>
        <end position="382"/>
    </location>
</feature>
<evidence type="ECO:0000256" key="3">
    <source>
        <dbReference type="ARBA" id="ARBA00022679"/>
    </source>
</evidence>
<keyword evidence="6" id="KW-0012">Acyltransferase</keyword>
<comment type="pathway">
    <text evidence="1">Lipid metabolism; fatty acid biosynthesis.</text>
</comment>
<dbReference type="Pfam" id="PF00109">
    <property type="entry name" value="ketoacyl-synt"/>
    <property type="match status" value="1"/>
</dbReference>
<dbReference type="EC" id="2.3.1.41" evidence="6"/>
<comment type="caution">
    <text evidence="6">The sequence shown here is derived from an EMBL/GenBank/DDBJ whole genome shotgun (WGS) entry which is preliminary data.</text>
</comment>
<dbReference type="GO" id="GO:0004315">
    <property type="term" value="F:3-oxoacyl-[acyl-carrier-protein] synthase activity"/>
    <property type="evidence" value="ECO:0007669"/>
    <property type="project" value="UniProtKB-EC"/>
</dbReference>
<dbReference type="PROSITE" id="PS52004">
    <property type="entry name" value="KS3_2"/>
    <property type="match status" value="1"/>
</dbReference>
<dbReference type="RefSeq" id="WP_058441355.1">
    <property type="nucleotide sequence ID" value="NZ_CAAAHU010000006.1"/>
</dbReference>
<dbReference type="EMBL" id="LNXV01000008">
    <property type="protein sequence ID" value="KTC85072.1"/>
    <property type="molecule type" value="Genomic_DNA"/>
</dbReference>
<evidence type="ECO:0000313" key="6">
    <source>
        <dbReference type="EMBL" id="KTC85072.1"/>
    </source>
</evidence>
<dbReference type="Pfam" id="PF02801">
    <property type="entry name" value="Ketoacyl-synt_C"/>
    <property type="match status" value="1"/>
</dbReference>
<accession>A0A0W0SNY4</accession>